<organism evidence="9 10">
    <name type="scientific">Pantoea ananatis (strain LMG 20103)</name>
    <dbReference type="NCBI Taxonomy" id="706191"/>
    <lineage>
        <taxon>Bacteria</taxon>
        <taxon>Pseudomonadati</taxon>
        <taxon>Pseudomonadota</taxon>
        <taxon>Gammaproteobacteria</taxon>
        <taxon>Enterobacterales</taxon>
        <taxon>Erwiniaceae</taxon>
        <taxon>Pantoea</taxon>
    </lineage>
</organism>
<dbReference type="InterPro" id="IPR010069">
    <property type="entry name" value="CdiA_FHA1_rpt"/>
</dbReference>
<feature type="region of interest" description="Disordered" evidence="7">
    <location>
        <begin position="2881"/>
        <end position="2920"/>
    </location>
</feature>
<keyword evidence="2" id="KW-0800">Toxin</keyword>
<evidence type="ECO:0000259" key="8">
    <source>
        <dbReference type="SMART" id="SM00912"/>
    </source>
</evidence>
<dbReference type="Pfam" id="PF05860">
    <property type="entry name" value="TPS"/>
    <property type="match status" value="1"/>
</dbReference>
<dbReference type="Proteomes" id="UP000001702">
    <property type="component" value="Chromosome"/>
</dbReference>
<dbReference type="NCBIfam" id="TIGR01901">
    <property type="entry name" value="adhes_NPXG"/>
    <property type="match status" value="1"/>
</dbReference>
<dbReference type="InterPro" id="IPR025157">
    <property type="entry name" value="Hemagglutinin_rpt"/>
</dbReference>
<dbReference type="eggNOG" id="COG4223">
    <property type="taxonomic scope" value="Bacteria"/>
</dbReference>
<comment type="subcellular location">
    <subcellularLocation>
        <location evidence="1">Target cell</location>
        <location evidence="1">Target cell cytoplasm</location>
    </subcellularLocation>
</comment>
<keyword evidence="10" id="KW-1185">Reference proteome</keyword>
<accession>D4GL28</accession>
<dbReference type="eggNOG" id="COG2911">
    <property type="taxonomic scope" value="Bacteria"/>
</dbReference>
<dbReference type="EMBL" id="CP001875">
    <property type="protein sequence ID" value="ADD76074.1"/>
    <property type="molecule type" value="Genomic_DNA"/>
</dbReference>
<dbReference type="InterPro" id="IPR006914">
    <property type="entry name" value="VENN_dom"/>
</dbReference>
<dbReference type="SMART" id="SM00912">
    <property type="entry name" value="Haemagg_act"/>
    <property type="match status" value="1"/>
</dbReference>
<dbReference type="HOGENOM" id="CLU_000043_2_2_6"/>
<dbReference type="eggNOG" id="COG3210">
    <property type="taxonomic scope" value="Bacteria"/>
</dbReference>
<feature type="region of interest" description="Disordered" evidence="7">
    <location>
        <begin position="2486"/>
        <end position="2520"/>
    </location>
</feature>
<dbReference type="FunFam" id="2.160.20.10:FF:000048">
    <property type="entry name" value="tRNA nuclease CdiA"/>
    <property type="match status" value="1"/>
</dbReference>
<name>D4GL28_PANAM</name>
<evidence type="ECO:0000256" key="7">
    <source>
        <dbReference type="SAM" id="MobiDB-lite"/>
    </source>
</evidence>
<dbReference type="GO" id="GO:0030430">
    <property type="term" value="C:host cell cytoplasm"/>
    <property type="evidence" value="ECO:0007669"/>
    <property type="project" value="UniProtKB-ARBA"/>
</dbReference>
<evidence type="ECO:0000256" key="3">
    <source>
        <dbReference type="ARBA" id="ARBA00022729"/>
    </source>
</evidence>
<dbReference type="GO" id="GO:0090729">
    <property type="term" value="F:toxin activity"/>
    <property type="evidence" value="ECO:0007669"/>
    <property type="project" value="UniProtKB-KW"/>
</dbReference>
<dbReference type="InterPro" id="IPR044927">
    <property type="entry name" value="Endonuclea_NS_2"/>
</dbReference>
<dbReference type="STRING" id="706191.PANA_0907"/>
<dbReference type="Pfam" id="PF13930">
    <property type="entry name" value="Endonuclea_NS_2"/>
    <property type="match status" value="1"/>
</dbReference>
<evidence type="ECO:0000256" key="1">
    <source>
        <dbReference type="ARBA" id="ARBA00004219"/>
    </source>
</evidence>
<proteinExistence type="inferred from homology"/>
<dbReference type="GO" id="GO:0004521">
    <property type="term" value="F:RNA endonuclease activity"/>
    <property type="evidence" value="ECO:0007669"/>
    <property type="project" value="UniProtKB-ARBA"/>
</dbReference>
<feature type="compositionally biased region" description="Polar residues" evidence="7">
    <location>
        <begin position="2881"/>
        <end position="2913"/>
    </location>
</feature>
<dbReference type="RefSeq" id="WP_013024799.1">
    <property type="nucleotide sequence ID" value="NC_013956.2"/>
</dbReference>
<feature type="region of interest" description="Disordered" evidence="7">
    <location>
        <begin position="3451"/>
        <end position="3478"/>
    </location>
</feature>
<evidence type="ECO:0000256" key="5">
    <source>
        <dbReference type="ARBA" id="ARBA00023026"/>
    </source>
</evidence>
<evidence type="ECO:0000256" key="6">
    <source>
        <dbReference type="ARBA" id="ARBA00024043"/>
    </source>
</evidence>
<dbReference type="InterPro" id="IPR011050">
    <property type="entry name" value="Pectin_lyase_fold/virulence"/>
</dbReference>
<keyword evidence="5" id="KW-0843">Virulence</keyword>
<keyword evidence="3" id="KW-0732">Signal</keyword>
<comment type="similarity">
    <text evidence="6">In the N-terminal section; belongs to the CdiA toxin family.</text>
</comment>
<evidence type="ECO:0000313" key="9">
    <source>
        <dbReference type="EMBL" id="ADD76074.1"/>
    </source>
</evidence>
<dbReference type="NCBIfam" id="TIGR01731">
    <property type="entry name" value="fil_hemag_20aa"/>
    <property type="match status" value="25"/>
</dbReference>
<protein>
    <submittedName>
        <fullName evidence="9">FhaB</fullName>
    </submittedName>
</protein>
<dbReference type="SUPFAM" id="SSF51126">
    <property type="entry name" value="Pectin lyase-like"/>
    <property type="match status" value="1"/>
</dbReference>
<evidence type="ECO:0000313" key="10">
    <source>
        <dbReference type="Proteomes" id="UP000001702"/>
    </source>
</evidence>
<sequence>MDDRQPVSLARRALSYLICYLVAVQPMLPVMAAEITPVTPGTRMDAAGNGVPVVNIATPNQAGVSHNQYDQYNVGQQGLILNNATGQLTQTQLGGLIQNNPNLKAGQEARAIINEVVGANRSQLQGYTEVAGKAANVMVANPYGITCNGCGFINTPNVTLTTGKPQFDANGNLAALEVSKGTITIEGQGLDGSKADAVSIVARATEINAGIHAKDLTVTLGANRVGQDGSITPINGEGPAPGVAVDTSALGGMYANRIHLVSSEKGVGVNLGNLLARQGDITLDANGKLAVHNSLSSGAVTASAQSVELSGEHKSAGPATITAQNAISLHDGSLGSDRTIALQGGKRLQINSGKIVAGDSINLAATSLSVDSGSALNATNNISFNAQPDFTGGLSLDPAGQFDNAGQFKAGNNLSLNAFTIGNTGSLSAKGQLSTVSNNVTNQGALQGNAIRLKSDALNNSGTLQGADALTLETMTLNNSGSLTAPQLTLNSDAITNSGLLQGTQNLTLLSQHLTNLKKGSIATAGDLTLNLPDFSNSGLLSTEGALHLSGNSLVNDGEINASTLHSDNGQLTNLTDGKLLATGSLQLTNDQLTNSGQIAANQSELTAATLNNAGRIQGASSLNLNADTTNNRQGGELLTSGQLTLNGGDLNNAGLIQADKLALTVGNWQNSGNALSAGDATLKAKTLTNSGKIMGQQSVDLQGNTTDNSGWLLAKVLAFQGDLINSGLIQGDTALTLKGGSLSNQATGQLQTAGNADITASSLNNQGQLQGDNLAVTAQSWQNSGSAQATKNITASVAGELNNGGTLTAQQAMNLQAGNVTNAGTLAADQLTIQAPQLSNAGLLQGNSALAITSAQIANLANGRLVSGSGLSLAPVQLVNDGLLQVAGTFSVNGGDFTNNGQVNADALNTALTGTLNNGVNGKLLARQLAQVQAQSLTNAGSVAGQQLQITGDTLQNQGLLQGDNALTAGFRQLDNLAGGQLITGGALTLQGTDARNAGTWQGSQLSYRFGSLKNTGTLNGTGALDGQTTGLLDNSGNLITGGNASLNAESLTNSGKIMASGLTLRAGSLNNSGLWQGSTSLDALSTGDLTQSSTGRALSGGDLLLGAATLNTGGTLQGGNAQITAGSWQNQGSLLSTGELTAAIDNDINNGGSLLSQGGAQLSAQNLVNTGSVLAEKAMTLNGGSLNNSGAIQGDTLSVTPASVTNQGNLIGMKSLTLGPAPQRFRMLLAQSAPTRELVNNAGGQLLTQGALTITADNVTNNGSWQGQQILLNAAKLANGGAIQSADGLQLTLSDRLDAAAGSKISANGTAALQALTLANQGQWVAKNLTLKGDTLNNNGEITGADSLSVQLNGALTQQQDKNLLSAGKISLQSASLNNLGRIQGSDLQINTGALDNAGRLQGDNNLLLSATGHLTNAANGTLVSQNALTLTAPDLYNYGLIQGAGGTVNATNSATNNGRLLAGGALTFTTPQLVNNGWLQAGQLTLNASGLTNNGTLLADQQGTLNGTNFQNQGMAQGGNLAVNYQNLGNSGTVLGTGQLNVNAAQVNLTGSGRLFSGGGLTLVSNGFDQFGQVVALGDVLVNLANSFVSHNTLAAGNRLTLNSNGSLENQSTMQGQGVTLNAGGDLTNNGQITTGGADSSLTGNRIAMNGAGSLQGGGNVTLNSRSDVTLDGFTGTLGNLTISTPGSLVNTALLYAGQNLYLFANSIRNQRGDILAGNSLWMQRDGAGNANGEVINTSGTIETQGGDININTGHLLNTRDGLSTSISTIRGTGLPEGAESGSFLLPLSALSVENGEIGEKDEIIQITGGKNDMQGTERYLAPTEKAKTKRFLISQTIVTASSNGSAGLINANRNLNINSNALDNFASNLLARNNISITGGVLNNSSWQGSTTSEYSNYLLSPGTRIAERTFNFPQERGFFSWRNSLSSEIRYTLSGTPEYVTVTTGIPLRSVIQAGGNVNANFISNISNTNTTSNAGWSGNTISAPGIRGLASLSQAGGQQRQQIAGTDKVTVNSPQWRDQLQGALQQVNGDSSLDNSTPDKASLVTHASGNFSRADLSQSGRLISDPSVSSANLRSYKPASVDTSAYPIPSGDNGYFVFGNSKSPYLITLNPKLNGLGQLDNSLFGDLNALLGRQPGQVPQESRQLYTDKTTFLGSSYLLDRLNLKPNYDYRFLGDAAFDTRYVSNVVLNQTGSRYLNGIGSELDQMRYLMDNAASAQRALGLQFGVSLSAQQVASLDKSMVWWEATTINGETVMVPKVYLSSKDVEMHDGSVIAGNNVTLSGGDITNSGSTVTAKNNLTVSSQNSVNNLNAGMLYAGENLQLTAINNINNVSSSISGQKVALESVNGDINNTTATTLWQVNGSAGKRNTVSATQTFVGPTATITSLDSLSLKSGKDINIKGASLNASGDLLMNAWHDIAITNNQEISGYAINGFGFQNSSTQKVTNTASQISAGHNLSVTSGHDLNVTASNLNATNDASLQAGNDLNLNSATNSQNSRNGNQESHSTGLDRTSVSSGGNLSLAAGQDINSQAAAIAATGNAALKAGRDINLNADTTGSGYSERGDKKTVISETVRQQGTEIASGGSTTMAAGRDINTEATDVTAKQDIALQAGRDVNLNTATESDYYYKEETKTKKGFLSKKTTHTIQEDSATNEKGTLLSGNNVSVKAGNDLLVKGSQVVGDGNVALDAGNNVDIAAATNTDSTWRFSETKKSGLMGTGGIGISIGSSKSLQEMRDKGTTQSQSISTVGSTKGNVSITAGKQLQVNGADLVAGGNMALQGDSVTVTPGHDLRTHDERTEQRTSGLTLALSGAVAEAVNSAVAAAQSAKQQSDGRLAALQATKAVLSGVQANQASQLAQVKGDPNNGIGISISLSTQQSKSEQHQQSDTVNGSTINAGRNLSINATGKGQGRDSGNLVISGSQLKAGGDTTLQAANDITLTGAANTQQTTGKNSSSGGGIGVSFGVGAGSAGLSVFASVNGAKGNEKGNGTVWSETTLDSGGKVAISSGRDTTLSGAQVNGNSVKADVGRDLTITSLQDSDKYDSKQSSFGAGGSFTFGSMTGSGYINASQDKMHSNFDSVKEQSGLYAGNGGFDVTVGNHTQLNGAVIASQADADKNRLDTGTLGFTNLHNEADYKTEHQGIGMSSGASLGGQFAGNMANTMLAGAGGKGHAEGTTQSAVSDGTIVVRDQANQKQDTATLSRDTAHANDSISPIFNKEKEQQRLQTAQMIGEIGSQVADIARTQGEIGALKEAQKVKGPAPEGASEKVRNAYIESLKATTEYKKAIADSGTGSSLQRGIQAATAAVQGLAGGDFKSALAGASAPYLAELIHKNTTTTGPDGKEVVNTAANLMAHAVVGAVIAQAQGNSALSGASGAALGEFIAQEMYPGIARTDLSEEQKQTISALGTLAAGLAGGLADGSASGAIAGAQAGKNALENNALNSGYDEEEHEREHGNPPQKLFKLSPRSGPLQDADGRTIPGGAIIGPGAVPIKGSNEGVTTVVVDSGKKGAWNKAMNNPEPNTVYNVDGNKTYQTDELTRTTNVSASLSLSKNDRNGYQQCKAGKCGNPGDEGGHLIASIFNGPGEKLNLVPMDGNLNKGAWKQMENTWANALKDGNKVDVNIHPIYSGNNTRPDRVIVKYSIDGGRPVNIDFKNSPGGK</sequence>
<dbReference type="Gene3D" id="2.160.20.10">
    <property type="entry name" value="Single-stranded right-handed beta-helix, Pectin lyase-like"/>
    <property type="match status" value="1"/>
</dbReference>
<evidence type="ECO:0000256" key="2">
    <source>
        <dbReference type="ARBA" id="ARBA00022656"/>
    </source>
</evidence>
<dbReference type="KEGG" id="pam:PANA_0907"/>
<feature type="domain" description="Filamentous haemagglutinin FhaB/tRNA nuclease CdiA-like TPS" evidence="8">
    <location>
        <begin position="48"/>
        <end position="170"/>
    </location>
</feature>
<evidence type="ECO:0000256" key="4">
    <source>
        <dbReference type="ARBA" id="ARBA00022913"/>
    </source>
</evidence>
<gene>
    <name evidence="9" type="primary">fhaB</name>
    <name evidence="9" type="ordered locus">PANA_0907</name>
</gene>
<dbReference type="Pfam" id="PF04829">
    <property type="entry name" value="PT-VENN"/>
    <property type="match status" value="1"/>
</dbReference>
<keyword evidence="4" id="KW-1266">Target cell cytoplasm</keyword>
<reference evidence="9 10" key="1">
    <citation type="journal article" date="2010" name="J. Bacteriol.">
        <title>Genome sequence of Pantoea ananatis LMG20103, the causative agent of Eucalyptus blight and dieback.</title>
        <authorList>
            <person name="De Maayer P."/>
            <person name="Chan W.Y."/>
            <person name="Venter S.N."/>
            <person name="Toth I.K."/>
            <person name="Birch P.R."/>
            <person name="Joubert F."/>
            <person name="Coutinho T.A."/>
        </authorList>
    </citation>
    <scope>NUCLEOTIDE SEQUENCE [LARGE SCALE GENOMIC DNA]</scope>
    <source>
        <strain evidence="9 10">LMG 20103</strain>
    </source>
</reference>
<dbReference type="InterPro" id="IPR008638">
    <property type="entry name" value="FhaB/CdiA-like_TPS"/>
</dbReference>
<dbReference type="Pfam" id="PF13332">
    <property type="entry name" value="Fil_haemagg_2"/>
    <property type="match status" value="5"/>
</dbReference>
<dbReference type="InterPro" id="IPR012334">
    <property type="entry name" value="Pectin_lyas_fold"/>
</dbReference>